<comment type="caution">
    <text evidence="1">The sequence shown here is derived from an EMBL/GenBank/DDBJ whole genome shotgun (WGS) entry which is preliminary data.</text>
</comment>
<evidence type="ECO:0000313" key="1">
    <source>
        <dbReference type="EMBL" id="GHO85213.1"/>
    </source>
</evidence>
<evidence type="ECO:0000313" key="2">
    <source>
        <dbReference type="Proteomes" id="UP000635565"/>
    </source>
</evidence>
<dbReference type="Proteomes" id="UP000635565">
    <property type="component" value="Unassembled WGS sequence"/>
</dbReference>
<dbReference type="RefSeq" id="WP_201362875.1">
    <property type="nucleotide sequence ID" value="NZ_BNJJ01000008.1"/>
</dbReference>
<organism evidence="1 2">
    <name type="scientific">Dictyobacter formicarum</name>
    <dbReference type="NCBI Taxonomy" id="2778368"/>
    <lineage>
        <taxon>Bacteria</taxon>
        <taxon>Bacillati</taxon>
        <taxon>Chloroflexota</taxon>
        <taxon>Ktedonobacteria</taxon>
        <taxon>Ktedonobacterales</taxon>
        <taxon>Dictyobacteraceae</taxon>
        <taxon>Dictyobacter</taxon>
    </lineage>
</organism>
<dbReference type="EMBL" id="BNJJ01000008">
    <property type="protein sequence ID" value="GHO85213.1"/>
    <property type="molecule type" value="Genomic_DNA"/>
</dbReference>
<proteinExistence type="predicted"/>
<protein>
    <submittedName>
        <fullName evidence="1">Uncharacterized protein</fullName>
    </submittedName>
</protein>
<accession>A0ABQ3VHC6</accession>
<gene>
    <name evidence="1" type="ORF">KSZ_32190</name>
</gene>
<name>A0ABQ3VHC6_9CHLR</name>
<reference evidence="1 2" key="1">
    <citation type="journal article" date="2021" name="Int. J. Syst. Evol. Microbiol.">
        <title>Reticulibacter mediterranei gen. nov., sp. nov., within the new family Reticulibacteraceae fam. nov., and Ktedonospora formicarum gen. nov., sp. nov., Ktedonobacter robiniae sp. nov., Dictyobacter formicarum sp. nov. and Dictyobacter arantiisoli sp. nov., belonging to the class Ktedonobacteria.</title>
        <authorList>
            <person name="Yabe S."/>
            <person name="Zheng Y."/>
            <person name="Wang C.M."/>
            <person name="Sakai Y."/>
            <person name="Abe K."/>
            <person name="Yokota A."/>
            <person name="Donadio S."/>
            <person name="Cavaletti L."/>
            <person name="Monciardini P."/>
        </authorList>
    </citation>
    <scope>NUCLEOTIDE SEQUENCE [LARGE SCALE GENOMIC DNA]</scope>
    <source>
        <strain evidence="1 2">SOSP1-9</strain>
    </source>
</reference>
<sequence>MSDTNGLIQQIGKLIDQKLEAERTHIGKLIDQKLEPVNKRLDTIEQTQAHMYTAMKALATKHDVEEAVDAAKVELKADIYTLEAKVIKKIHSHERRITNLEEKTDTPNPEKH</sequence>
<keyword evidence="2" id="KW-1185">Reference proteome</keyword>